<dbReference type="AlphaFoldDB" id="A0A5C7J7T9"/>
<organism evidence="1 2">
    <name type="scientific">Candidatus Dojkabacteria bacterium</name>
    <dbReference type="NCBI Taxonomy" id="2099670"/>
    <lineage>
        <taxon>Bacteria</taxon>
        <taxon>Candidatus Dojkabacteria</taxon>
    </lineage>
</organism>
<sequence>MSNRPYSGRDEQKLMTELWDPAIADDPEKFVLFAFPWGKEGTPLHDKKEPRSWQRDELQQITQYIKDCKSKIAIGENPDIYQSATASGRGVGKSALTAWLNLWMMSTRLGATCINTANTEAQLKSRTWAELGKWHTLSINSHWFDKQALSLKPAEWFETALKRQLKVDTGYYYSAAQLWSEENPDAFAGVHNFAGVLVIFDEASGIPEPIWTVTEGFFTDPTANRFWFAFSNPRRNTGSFFECFHKNRKYWKRRNLDSRTVEGTDHTYLNQIVEKHGEDSDAARIEVKGQFPKQGDRQFISREIIEQAAERELLRDDHAALIMGVDPARFGDDSTVIRFRQGRDARSIPAIKLKGKDNMEVANECAYLIQKFNPDAVCIDAGNGTGIIDRLREMNYKVHEVWFGSKSSEEEYANHRTELWGRMREWLRGGCIDNDSDLLDDLAGPEYKFQGAGDKLMLESKEEMKKKGFSSPDDGDALACTFAIKVAHRDLKAHRQKMGATRMAVGLDYAIFGR</sequence>
<gene>
    <name evidence="1" type="ORF">E6Q11_02360</name>
</gene>
<dbReference type="Proteomes" id="UP000321026">
    <property type="component" value="Unassembled WGS sequence"/>
</dbReference>
<dbReference type="Gene3D" id="3.40.50.300">
    <property type="entry name" value="P-loop containing nucleotide triphosphate hydrolases"/>
    <property type="match status" value="1"/>
</dbReference>
<reference evidence="1 2" key="1">
    <citation type="submission" date="2018-09" db="EMBL/GenBank/DDBJ databases">
        <title>Metagenome Assembled Genomes from an Advanced Water Purification Facility.</title>
        <authorList>
            <person name="Stamps B.W."/>
            <person name="Spear J.R."/>
        </authorList>
    </citation>
    <scope>NUCLEOTIDE SEQUENCE [LARGE SCALE GENOMIC DNA]</scope>
    <source>
        <strain evidence="1">Bin_63_2</strain>
    </source>
</reference>
<evidence type="ECO:0000313" key="1">
    <source>
        <dbReference type="EMBL" id="TXG77591.1"/>
    </source>
</evidence>
<accession>A0A5C7J7T9</accession>
<comment type="caution">
    <text evidence="1">The sequence shown here is derived from an EMBL/GenBank/DDBJ whole genome shotgun (WGS) entry which is preliminary data.</text>
</comment>
<name>A0A5C7J7T9_9BACT</name>
<dbReference type="Gene3D" id="3.30.420.240">
    <property type="match status" value="1"/>
</dbReference>
<dbReference type="InterPro" id="IPR027417">
    <property type="entry name" value="P-loop_NTPase"/>
</dbReference>
<proteinExistence type="predicted"/>
<protein>
    <submittedName>
        <fullName evidence="1">Terminase</fullName>
    </submittedName>
</protein>
<evidence type="ECO:0000313" key="2">
    <source>
        <dbReference type="Proteomes" id="UP000321026"/>
    </source>
</evidence>
<dbReference type="EMBL" id="SSDS01000041">
    <property type="protein sequence ID" value="TXG77591.1"/>
    <property type="molecule type" value="Genomic_DNA"/>
</dbReference>